<feature type="domain" description="Metallo-beta-lactamase" evidence="1">
    <location>
        <begin position="38"/>
        <end position="227"/>
    </location>
</feature>
<dbReference type="Pfam" id="PF12706">
    <property type="entry name" value="Lactamase_B_2"/>
    <property type="match status" value="1"/>
</dbReference>
<evidence type="ECO:0000313" key="2">
    <source>
        <dbReference type="EMBL" id="HGY55731.1"/>
    </source>
</evidence>
<dbReference type="InterPro" id="IPR001279">
    <property type="entry name" value="Metallo-B-lactamas"/>
</dbReference>
<evidence type="ECO:0000259" key="1">
    <source>
        <dbReference type="SMART" id="SM00849"/>
    </source>
</evidence>
<proteinExistence type="predicted"/>
<dbReference type="Proteomes" id="UP000885779">
    <property type="component" value="Unassembled WGS sequence"/>
</dbReference>
<dbReference type="EMBL" id="DRQG01000080">
    <property type="protein sequence ID" value="HGY55731.1"/>
    <property type="molecule type" value="Genomic_DNA"/>
</dbReference>
<organism evidence="2">
    <name type="scientific">Caldithrix abyssi</name>
    <dbReference type="NCBI Taxonomy" id="187145"/>
    <lineage>
        <taxon>Bacteria</taxon>
        <taxon>Pseudomonadati</taxon>
        <taxon>Calditrichota</taxon>
        <taxon>Calditrichia</taxon>
        <taxon>Calditrichales</taxon>
        <taxon>Calditrichaceae</taxon>
        <taxon>Caldithrix</taxon>
    </lineage>
</organism>
<dbReference type="Gene3D" id="3.60.15.10">
    <property type="entry name" value="Ribonuclease Z/Hydroxyacylglutathione hydrolase-like"/>
    <property type="match status" value="1"/>
</dbReference>
<sequence>MKFSMRITFLGTGTSQGVPIINCDCAVCQSDDPRNKRMRCSVMIETKGKHLLIDTSMDMRNQFLEFPFPKIDAVLFTHAHADHIFGLDELRRFNYLQKQIIPVYGNTQTIEHIRSIFGYAFTAPDFVPGIPNISAHIVEDAFRIDGVSIRPIPLLHGDDEIFGFRIGRFAYCTDVSRIPESSYDLLTDLDVLVLDALREHKHAKHFSLSEAVTEAQKIGAKQTYFTHMSHILDHKRHGALLPKNCAFAYDGLVLHLNDH</sequence>
<reference evidence="2" key="1">
    <citation type="journal article" date="2020" name="mSystems">
        <title>Genome- and Community-Level Interaction Insights into Carbon Utilization and Element Cycling Functions of Hydrothermarchaeota in Hydrothermal Sediment.</title>
        <authorList>
            <person name="Zhou Z."/>
            <person name="Liu Y."/>
            <person name="Xu W."/>
            <person name="Pan J."/>
            <person name="Luo Z.H."/>
            <person name="Li M."/>
        </authorList>
    </citation>
    <scope>NUCLEOTIDE SEQUENCE [LARGE SCALE GENOMIC DNA]</scope>
    <source>
        <strain evidence="2">HyVt-577</strain>
    </source>
</reference>
<accession>A0A7V4U0E8</accession>
<dbReference type="SUPFAM" id="SSF56281">
    <property type="entry name" value="Metallo-hydrolase/oxidoreductase"/>
    <property type="match status" value="1"/>
</dbReference>
<dbReference type="InterPro" id="IPR036866">
    <property type="entry name" value="RibonucZ/Hydroxyglut_hydro"/>
</dbReference>
<protein>
    <submittedName>
        <fullName evidence="2">MBL fold metallo-hydrolase</fullName>
    </submittedName>
</protein>
<comment type="caution">
    <text evidence="2">The sequence shown here is derived from an EMBL/GenBank/DDBJ whole genome shotgun (WGS) entry which is preliminary data.</text>
</comment>
<dbReference type="SMART" id="SM00849">
    <property type="entry name" value="Lactamase_B"/>
    <property type="match status" value="1"/>
</dbReference>
<dbReference type="PANTHER" id="PTHR42663">
    <property type="entry name" value="HYDROLASE C777.06C-RELATED-RELATED"/>
    <property type="match status" value="1"/>
</dbReference>
<name>A0A7V4U0E8_CALAY</name>
<dbReference type="CDD" id="cd16279">
    <property type="entry name" value="metallo-hydrolase-like_MBL-fold"/>
    <property type="match status" value="1"/>
</dbReference>
<dbReference type="AlphaFoldDB" id="A0A7V4U0E8"/>
<dbReference type="PANTHER" id="PTHR42663:SF6">
    <property type="entry name" value="HYDROLASE C777.06C-RELATED"/>
    <property type="match status" value="1"/>
</dbReference>
<gene>
    <name evidence="2" type="ORF">ENK44_08525</name>
</gene>